<evidence type="ECO:0000313" key="3">
    <source>
        <dbReference type="Proteomes" id="UP000054995"/>
    </source>
</evidence>
<organism evidence="2 3">
    <name type="scientific">Trichinella pseudospiralis</name>
    <name type="common">Parasitic roundworm</name>
    <dbReference type="NCBI Taxonomy" id="6337"/>
    <lineage>
        <taxon>Eukaryota</taxon>
        <taxon>Metazoa</taxon>
        <taxon>Ecdysozoa</taxon>
        <taxon>Nematoda</taxon>
        <taxon>Enoplea</taxon>
        <taxon>Dorylaimia</taxon>
        <taxon>Trichinellida</taxon>
        <taxon>Trichinellidae</taxon>
        <taxon>Trichinella</taxon>
    </lineage>
</organism>
<feature type="region of interest" description="Disordered" evidence="1">
    <location>
        <begin position="84"/>
        <end position="105"/>
    </location>
</feature>
<feature type="region of interest" description="Disordered" evidence="1">
    <location>
        <begin position="1"/>
        <end position="57"/>
    </location>
</feature>
<accession>A0A0V1FDM7</accession>
<keyword evidence="3" id="KW-1185">Reference proteome</keyword>
<reference evidence="2 3" key="1">
    <citation type="submission" date="2015-01" db="EMBL/GenBank/DDBJ databases">
        <title>Evolution of Trichinella species and genotypes.</title>
        <authorList>
            <person name="Korhonen P.K."/>
            <person name="Edoardo P."/>
            <person name="Giuseppe L.R."/>
            <person name="Gasser R.B."/>
        </authorList>
    </citation>
    <scope>NUCLEOTIDE SEQUENCE [LARGE SCALE GENOMIC DNA]</scope>
    <source>
        <strain evidence="2">ISS470</strain>
    </source>
</reference>
<protein>
    <submittedName>
        <fullName evidence="2">Uncharacterized protein</fullName>
    </submittedName>
</protein>
<name>A0A0V1FDM7_TRIPS</name>
<sequence length="128" mass="14216">MLIAPPVAAPARAAVAAKVEAEKASAKKKDEDEDEKEEEEEEDDDDDEESQIIVRNPREVARVFGSSMTRNEPQECHSIILSLLGSPPPQATLSIDPTTNGSTQRSAIRKIKILTTQRGEKFFPMRRK</sequence>
<dbReference type="Proteomes" id="UP000054995">
    <property type="component" value="Unassembled WGS sequence"/>
</dbReference>
<dbReference type="EMBL" id="JYDT01000124">
    <property type="protein sequence ID" value="KRY84030.1"/>
    <property type="molecule type" value="Genomic_DNA"/>
</dbReference>
<dbReference type="AlphaFoldDB" id="A0A0V1FDM7"/>
<comment type="caution">
    <text evidence="2">The sequence shown here is derived from an EMBL/GenBank/DDBJ whole genome shotgun (WGS) entry which is preliminary data.</text>
</comment>
<evidence type="ECO:0000313" key="2">
    <source>
        <dbReference type="EMBL" id="KRY84030.1"/>
    </source>
</evidence>
<feature type="compositionally biased region" description="Polar residues" evidence="1">
    <location>
        <begin position="91"/>
        <end position="105"/>
    </location>
</feature>
<evidence type="ECO:0000256" key="1">
    <source>
        <dbReference type="SAM" id="MobiDB-lite"/>
    </source>
</evidence>
<feature type="compositionally biased region" description="Low complexity" evidence="1">
    <location>
        <begin position="1"/>
        <end position="18"/>
    </location>
</feature>
<gene>
    <name evidence="2" type="ORF">T4D_6079</name>
</gene>
<feature type="compositionally biased region" description="Acidic residues" evidence="1">
    <location>
        <begin position="31"/>
        <end position="50"/>
    </location>
</feature>
<dbReference type="OrthoDB" id="5920026at2759"/>
<proteinExistence type="predicted"/>
<feature type="compositionally biased region" description="Basic and acidic residues" evidence="1">
    <location>
        <begin position="19"/>
        <end position="30"/>
    </location>
</feature>